<keyword evidence="2" id="KW-1185">Reference proteome</keyword>
<evidence type="ECO:0000313" key="1">
    <source>
        <dbReference type="EMBL" id="OPJ72694.1"/>
    </source>
</evidence>
<organism evidence="1 2">
    <name type="scientific">Patagioenas fasciata monilis</name>
    <dbReference type="NCBI Taxonomy" id="372326"/>
    <lineage>
        <taxon>Eukaryota</taxon>
        <taxon>Metazoa</taxon>
        <taxon>Chordata</taxon>
        <taxon>Craniata</taxon>
        <taxon>Vertebrata</taxon>
        <taxon>Euteleostomi</taxon>
        <taxon>Archelosauria</taxon>
        <taxon>Archosauria</taxon>
        <taxon>Dinosauria</taxon>
        <taxon>Saurischia</taxon>
        <taxon>Theropoda</taxon>
        <taxon>Coelurosauria</taxon>
        <taxon>Aves</taxon>
        <taxon>Neognathae</taxon>
        <taxon>Neoaves</taxon>
        <taxon>Columbimorphae</taxon>
        <taxon>Columbiformes</taxon>
        <taxon>Columbidae</taxon>
        <taxon>Patagioenas</taxon>
    </lineage>
</organism>
<evidence type="ECO:0000313" key="2">
    <source>
        <dbReference type="Proteomes" id="UP000190648"/>
    </source>
</evidence>
<name>A0A1V4JKR8_PATFA</name>
<dbReference type="AlphaFoldDB" id="A0A1V4JKR8"/>
<reference evidence="1 2" key="1">
    <citation type="submission" date="2016-02" db="EMBL/GenBank/DDBJ databases">
        <title>Band-tailed pigeon sequencing and assembly.</title>
        <authorList>
            <person name="Soares A.E."/>
            <person name="Novak B.J."/>
            <person name="Rice E.S."/>
            <person name="O'Connell B."/>
            <person name="Chang D."/>
            <person name="Weber S."/>
            <person name="Shapiro B."/>
        </authorList>
    </citation>
    <scope>NUCLEOTIDE SEQUENCE [LARGE SCALE GENOMIC DNA]</scope>
    <source>
        <strain evidence="1">BTP2013</strain>
        <tissue evidence="1">Blood</tissue>
    </source>
</reference>
<dbReference type="Proteomes" id="UP000190648">
    <property type="component" value="Unassembled WGS sequence"/>
</dbReference>
<gene>
    <name evidence="1" type="ORF">AV530_005223</name>
</gene>
<sequence length="86" mass="9942">MLDFKMPVKLRMKVKEAPAHMCPDLVMAFAEPNLNEANTREDTCHRMQTAFTTDDDSGRQGSHPGHEKAKFLLKYRLDTLAHQKWN</sequence>
<dbReference type="EMBL" id="LSYS01006902">
    <property type="protein sequence ID" value="OPJ72694.1"/>
    <property type="molecule type" value="Genomic_DNA"/>
</dbReference>
<protein>
    <submittedName>
        <fullName evidence="1">Uncharacterized protein</fullName>
    </submittedName>
</protein>
<proteinExistence type="predicted"/>
<comment type="caution">
    <text evidence="1">The sequence shown here is derived from an EMBL/GenBank/DDBJ whole genome shotgun (WGS) entry which is preliminary data.</text>
</comment>
<accession>A0A1V4JKR8</accession>